<evidence type="ECO:0000313" key="3">
    <source>
        <dbReference type="Proteomes" id="UP000800039"/>
    </source>
</evidence>
<accession>A0A9P4L4H4</accession>
<name>A0A9P4L4H4_9PLEO</name>
<feature type="transmembrane region" description="Helical" evidence="1">
    <location>
        <begin position="180"/>
        <end position="204"/>
    </location>
</feature>
<gene>
    <name evidence="2" type="ORF">K460DRAFT_321489</name>
</gene>
<proteinExistence type="predicted"/>
<keyword evidence="1" id="KW-0472">Membrane</keyword>
<dbReference type="GO" id="GO:0005794">
    <property type="term" value="C:Golgi apparatus"/>
    <property type="evidence" value="ECO:0007669"/>
    <property type="project" value="TreeGrafter"/>
</dbReference>
<feature type="transmembrane region" description="Helical" evidence="1">
    <location>
        <begin position="129"/>
        <end position="159"/>
    </location>
</feature>
<organism evidence="2 3">
    <name type="scientific">Cucurbitaria berberidis CBS 394.84</name>
    <dbReference type="NCBI Taxonomy" id="1168544"/>
    <lineage>
        <taxon>Eukaryota</taxon>
        <taxon>Fungi</taxon>
        <taxon>Dikarya</taxon>
        <taxon>Ascomycota</taxon>
        <taxon>Pezizomycotina</taxon>
        <taxon>Dothideomycetes</taxon>
        <taxon>Pleosporomycetidae</taxon>
        <taxon>Pleosporales</taxon>
        <taxon>Pleosporineae</taxon>
        <taxon>Cucurbitariaceae</taxon>
        <taxon>Cucurbitaria</taxon>
    </lineage>
</organism>
<dbReference type="EMBL" id="ML976619">
    <property type="protein sequence ID" value="KAF1840893.1"/>
    <property type="molecule type" value="Genomic_DNA"/>
</dbReference>
<evidence type="ECO:0000313" key="2">
    <source>
        <dbReference type="EMBL" id="KAF1840893.1"/>
    </source>
</evidence>
<feature type="transmembrane region" description="Helical" evidence="1">
    <location>
        <begin position="12"/>
        <end position="37"/>
    </location>
</feature>
<dbReference type="PANTHER" id="PTHR34391">
    <property type="entry name" value="UPF0658 GOLGI APPARATUS MEMBRANE PROTEIN C1952.10C-RELATED"/>
    <property type="match status" value="1"/>
</dbReference>
<dbReference type="PANTHER" id="PTHR34391:SF1">
    <property type="entry name" value="UPF0658 GOLGI APPARATUS MEMBRANE PROTEIN C1952.10C-RELATED"/>
    <property type="match status" value="1"/>
</dbReference>
<dbReference type="AlphaFoldDB" id="A0A9P4L4H4"/>
<feature type="transmembrane region" description="Helical" evidence="1">
    <location>
        <begin position="216"/>
        <end position="235"/>
    </location>
</feature>
<protein>
    <recommendedName>
        <fullName evidence="4">TRP C-terminal domain-containing protein</fullName>
    </recommendedName>
</protein>
<dbReference type="OrthoDB" id="10252009at2759"/>
<comment type="caution">
    <text evidence="2">The sequence shown here is derived from an EMBL/GenBank/DDBJ whole genome shotgun (WGS) entry which is preliminary data.</text>
</comment>
<keyword evidence="3" id="KW-1185">Reference proteome</keyword>
<sequence>MAQLRPRTKLEWAFLGSTATQAIVITFIQVIVLISYLRWVNPPVYQVPLSYITPLSLVVTMLGCIFQVVLTLDALRIKNNIQVVAQCVCNLFISVAVVMQYYQIKGANDHILQGHDMYWNPFAKNDRHFWYHTAASLIVCIVTSCACSVVMCVLAYSLHREFAWALYQDVSSEQKMRNRYLAYQVYLVLMKFTVLFLTCFIIIYDFINVHYMEPEFSLTISIIPAALLHAVLAAYCVRVETAIGMALIMLIHMAEIVYLTSRLIVLCGSGFLSRTALKDQMLLFASVGLSFAIFTFITGAICISNFNKGLKPILRGQVQRKVPANQQADMYYFQRLNHQVPPVPDWALRRFDLD</sequence>
<evidence type="ECO:0008006" key="4">
    <source>
        <dbReference type="Google" id="ProtNLM"/>
    </source>
</evidence>
<feature type="transmembrane region" description="Helical" evidence="1">
    <location>
        <begin position="49"/>
        <end position="71"/>
    </location>
</feature>
<evidence type="ECO:0000256" key="1">
    <source>
        <dbReference type="SAM" id="Phobius"/>
    </source>
</evidence>
<keyword evidence="1" id="KW-1133">Transmembrane helix</keyword>
<dbReference type="InterPro" id="IPR040410">
    <property type="entry name" value="UPF0658_Golgi"/>
</dbReference>
<dbReference type="Proteomes" id="UP000800039">
    <property type="component" value="Unassembled WGS sequence"/>
</dbReference>
<reference evidence="2" key="1">
    <citation type="submission" date="2020-01" db="EMBL/GenBank/DDBJ databases">
        <authorList>
            <consortium name="DOE Joint Genome Institute"/>
            <person name="Haridas S."/>
            <person name="Albert R."/>
            <person name="Binder M."/>
            <person name="Bloem J."/>
            <person name="Labutti K."/>
            <person name="Salamov A."/>
            <person name="Andreopoulos B."/>
            <person name="Baker S.E."/>
            <person name="Barry K."/>
            <person name="Bills G."/>
            <person name="Bluhm B.H."/>
            <person name="Cannon C."/>
            <person name="Castanera R."/>
            <person name="Culley D.E."/>
            <person name="Daum C."/>
            <person name="Ezra D."/>
            <person name="Gonzalez J.B."/>
            <person name="Henrissat B."/>
            <person name="Kuo A."/>
            <person name="Liang C."/>
            <person name="Lipzen A."/>
            <person name="Lutzoni F."/>
            <person name="Magnuson J."/>
            <person name="Mondo S."/>
            <person name="Nolan M."/>
            <person name="Ohm R."/>
            <person name="Pangilinan J."/>
            <person name="Park H.-J."/>
            <person name="Ramirez L."/>
            <person name="Alfaro M."/>
            <person name="Sun H."/>
            <person name="Tritt A."/>
            <person name="Yoshinaga Y."/>
            <person name="Zwiers L.-H."/>
            <person name="Turgeon B.G."/>
            <person name="Goodwin S.B."/>
            <person name="Spatafora J.W."/>
            <person name="Crous P.W."/>
            <person name="Grigoriev I.V."/>
        </authorList>
    </citation>
    <scope>NUCLEOTIDE SEQUENCE</scope>
    <source>
        <strain evidence="2">CBS 394.84</strain>
    </source>
</reference>
<feature type="transmembrane region" description="Helical" evidence="1">
    <location>
        <begin position="83"/>
        <end position="102"/>
    </location>
</feature>
<dbReference type="GeneID" id="63847733"/>
<feature type="transmembrane region" description="Helical" evidence="1">
    <location>
        <begin position="281"/>
        <end position="306"/>
    </location>
</feature>
<dbReference type="RefSeq" id="XP_040783456.1">
    <property type="nucleotide sequence ID" value="XM_040930481.1"/>
</dbReference>
<keyword evidence="1" id="KW-0812">Transmembrane</keyword>
<feature type="transmembrane region" description="Helical" evidence="1">
    <location>
        <begin position="242"/>
        <end position="261"/>
    </location>
</feature>